<dbReference type="OrthoDB" id="2011723at2759"/>
<evidence type="ECO:0000256" key="1">
    <source>
        <dbReference type="SAM" id="Phobius"/>
    </source>
</evidence>
<evidence type="ECO:0000313" key="2">
    <source>
        <dbReference type="EMBL" id="KAG0499280.1"/>
    </source>
</evidence>
<keyword evidence="3" id="KW-1185">Reference proteome</keyword>
<keyword evidence="1" id="KW-1133">Transmembrane helix</keyword>
<dbReference type="PANTHER" id="PTHR48221:SF2">
    <property type="entry name" value="ACYL-COA SYNTHETASE FAMILY PROTEIN"/>
    <property type="match status" value="1"/>
</dbReference>
<dbReference type="EMBL" id="JADCNL010000001">
    <property type="protein sequence ID" value="KAG0499280.1"/>
    <property type="molecule type" value="Genomic_DNA"/>
</dbReference>
<feature type="transmembrane region" description="Helical" evidence="1">
    <location>
        <begin position="370"/>
        <end position="389"/>
    </location>
</feature>
<dbReference type="Proteomes" id="UP000636800">
    <property type="component" value="Chromosome 1"/>
</dbReference>
<evidence type="ECO:0000313" key="3">
    <source>
        <dbReference type="Proteomes" id="UP000636800"/>
    </source>
</evidence>
<name>A0A835RVG2_VANPL</name>
<dbReference type="AlphaFoldDB" id="A0A835RVG2"/>
<accession>A0A835RVG2</accession>
<gene>
    <name evidence="2" type="ORF">HPP92_003971</name>
</gene>
<reference evidence="2 3" key="1">
    <citation type="journal article" date="2020" name="Nat. Food">
        <title>A phased Vanilla planifolia genome enables genetic improvement of flavour and production.</title>
        <authorList>
            <person name="Hasing T."/>
            <person name="Tang H."/>
            <person name="Brym M."/>
            <person name="Khazi F."/>
            <person name="Huang T."/>
            <person name="Chambers A.H."/>
        </authorList>
    </citation>
    <scope>NUCLEOTIDE SEQUENCE [LARGE SCALE GENOMIC DNA]</scope>
    <source>
        <tissue evidence="2">Leaf</tissue>
    </source>
</reference>
<dbReference type="PANTHER" id="PTHR48221">
    <property type="entry name" value="ACYL-COA SYNTHETASE FAMILY PROTEIN"/>
    <property type="match status" value="1"/>
</dbReference>
<protein>
    <submittedName>
        <fullName evidence="2">Uncharacterized protein</fullName>
    </submittedName>
</protein>
<keyword evidence="1" id="KW-0472">Membrane</keyword>
<feature type="transmembrane region" description="Helical" evidence="1">
    <location>
        <begin position="265"/>
        <end position="286"/>
    </location>
</feature>
<comment type="caution">
    <text evidence="2">The sequence shown here is derived from an EMBL/GenBank/DDBJ whole genome shotgun (WGS) entry which is preliminary data.</text>
</comment>
<organism evidence="2 3">
    <name type="scientific">Vanilla planifolia</name>
    <name type="common">Vanilla</name>
    <dbReference type="NCBI Taxonomy" id="51239"/>
    <lineage>
        <taxon>Eukaryota</taxon>
        <taxon>Viridiplantae</taxon>
        <taxon>Streptophyta</taxon>
        <taxon>Embryophyta</taxon>
        <taxon>Tracheophyta</taxon>
        <taxon>Spermatophyta</taxon>
        <taxon>Magnoliopsida</taxon>
        <taxon>Liliopsida</taxon>
        <taxon>Asparagales</taxon>
        <taxon>Orchidaceae</taxon>
        <taxon>Vanilloideae</taxon>
        <taxon>Vanilleae</taxon>
        <taxon>Vanilla</taxon>
    </lineage>
</organism>
<proteinExistence type="predicted"/>
<sequence>MSRSLELTHLLTKIAGEVLRHNGPVVVEDGDRLSMTITSIAQSLNPDDHSSSDVRVLNAALSLMCFKEPEVCSARIVRLVETVISILDSLVSCQVVRLKREGPEYLQVGSSISFRDCRELINLSADVLGFLQKDSGLFHALLRAILRVVISSSDFRLPFAFPSVHGREIEIKRTSTIDEISRITSFLSNEICTGTHETQLRLFLWYLNPSILKNDISEILRETMQRPFLCLKTEFNIRLSWRRIVMSLATSPTMFVQARMLLHNWFLMTGLTFVLELQIAIVSVVLEMGSCPTRWGVSMDLGLKYPFFRAYVNNCDEQLAVLIRYVSCGNFLNVVRYIKIAISHAEVSLLPTMQCHYSVMLDLIDMNSTWALLLNFPTWFYFASLLLFYNKDNKFSYFSVVLSNEININSVNDKDLNDTAILYLSWVLSPIDKGHRDLLAGHFHNVVMSWSLVNSTTNNCEQPIGSLNKGSLDWSKMVEGHEKRDDKADLYAYKDSFPSLSFWLREYDSLLLDVRNASTDRNGAGNCSRTSNQLFIKVPLGLLILCPEMLSIEECELLLYYATTGEIFLAREMQTESSHYNRDARNWALNGTCLVFSLFSIIEEMSAVLFDCEETRLDYMCHLKGKVSKYLISCVKMLCHLSLQQLDEIGGRVSMVDLLGRLIQWKQQGLENSIGDEFDSVIKGICKKVFDPKGGNARQIRFRDIRF</sequence>
<keyword evidence="1" id="KW-0812">Transmembrane</keyword>